<dbReference type="KEGG" id="tpal:117640129"/>
<evidence type="ECO:0000256" key="1">
    <source>
        <dbReference type="SAM" id="SignalP"/>
    </source>
</evidence>
<dbReference type="AlphaFoldDB" id="A0A6P8XYW1"/>
<feature type="signal peptide" evidence="1">
    <location>
        <begin position="1"/>
        <end position="19"/>
    </location>
</feature>
<gene>
    <name evidence="4" type="primary">LOC117640129</name>
</gene>
<accession>A0A6P8XYW1</accession>
<dbReference type="Gene3D" id="3.30.60.30">
    <property type="match status" value="1"/>
</dbReference>
<reference evidence="4" key="1">
    <citation type="submission" date="2025-08" db="UniProtKB">
        <authorList>
            <consortium name="RefSeq"/>
        </authorList>
    </citation>
    <scope>IDENTIFICATION</scope>
    <source>
        <tissue evidence="4">Total insect</tissue>
    </source>
</reference>
<evidence type="ECO:0000313" key="4">
    <source>
        <dbReference type="RefSeq" id="XP_034232283.1"/>
    </source>
</evidence>
<dbReference type="GeneID" id="117640129"/>
<dbReference type="SUPFAM" id="SSF100895">
    <property type="entry name" value="Kazal-type serine protease inhibitors"/>
    <property type="match status" value="1"/>
</dbReference>
<dbReference type="CDD" id="cd00104">
    <property type="entry name" value="KAZAL_FS"/>
    <property type="match status" value="1"/>
</dbReference>
<protein>
    <submittedName>
        <fullName evidence="4">Vasotab-like</fullName>
    </submittedName>
</protein>
<keyword evidence="1" id="KW-0732">Signal</keyword>
<feature type="chain" id="PRO_5028245546" evidence="1">
    <location>
        <begin position="20"/>
        <end position="101"/>
    </location>
</feature>
<dbReference type="InterPro" id="IPR036058">
    <property type="entry name" value="Kazal_dom_sf"/>
</dbReference>
<proteinExistence type="predicted"/>
<keyword evidence="3" id="KW-1185">Reference proteome</keyword>
<dbReference type="OrthoDB" id="88467at2759"/>
<dbReference type="SMART" id="SM00280">
    <property type="entry name" value="KAZAL"/>
    <property type="match status" value="1"/>
</dbReference>
<name>A0A6P8XYW1_THRPL</name>
<evidence type="ECO:0000259" key="2">
    <source>
        <dbReference type="PROSITE" id="PS51465"/>
    </source>
</evidence>
<dbReference type="InParanoid" id="A0A6P8XYW1"/>
<evidence type="ECO:0000313" key="3">
    <source>
        <dbReference type="Proteomes" id="UP000515158"/>
    </source>
</evidence>
<feature type="domain" description="Kazal-like" evidence="2">
    <location>
        <begin position="21"/>
        <end position="77"/>
    </location>
</feature>
<dbReference type="Pfam" id="PF07648">
    <property type="entry name" value="Kazal_2"/>
    <property type="match status" value="1"/>
</dbReference>
<sequence length="101" mass="10997">MNASLSALVALLLVAGAAADPVEGEPCPGVCPFIFAPVCGAKWFDRFQTFPNDCVRRSRNCRTRETFEFVCNGTCLFEHGKAEQKQCAPLRPGDLCVPFKG</sequence>
<organism evidence="4">
    <name type="scientific">Thrips palmi</name>
    <name type="common">Melon thrips</name>
    <dbReference type="NCBI Taxonomy" id="161013"/>
    <lineage>
        <taxon>Eukaryota</taxon>
        <taxon>Metazoa</taxon>
        <taxon>Ecdysozoa</taxon>
        <taxon>Arthropoda</taxon>
        <taxon>Hexapoda</taxon>
        <taxon>Insecta</taxon>
        <taxon>Pterygota</taxon>
        <taxon>Neoptera</taxon>
        <taxon>Paraneoptera</taxon>
        <taxon>Thysanoptera</taxon>
        <taxon>Terebrantia</taxon>
        <taxon>Thripoidea</taxon>
        <taxon>Thripidae</taxon>
        <taxon>Thrips</taxon>
    </lineage>
</organism>
<dbReference type="Proteomes" id="UP000515158">
    <property type="component" value="Unplaced"/>
</dbReference>
<dbReference type="RefSeq" id="XP_034232283.1">
    <property type="nucleotide sequence ID" value="XM_034376392.1"/>
</dbReference>
<dbReference type="PROSITE" id="PS51465">
    <property type="entry name" value="KAZAL_2"/>
    <property type="match status" value="1"/>
</dbReference>
<dbReference type="InterPro" id="IPR002350">
    <property type="entry name" value="Kazal_dom"/>
</dbReference>